<dbReference type="CDD" id="cd05401">
    <property type="entry name" value="NT_GlnE_GlnD_like"/>
    <property type="match status" value="1"/>
</dbReference>
<sequence length="275" mass="32362">MRSYTEIKEWLEDVQQDELGIRSLNGLYDRAMIQVIRIALKKYPEPPCHFAWFVIGSGGRRELVPTSDQDHGIMYREDGHERYFQQLGQEIADGLHQIGFSYCDGGVMASERAWCRSLNEWQKQLMEWYCSDDITATRHLQMLYDLRIVYGDKSYEQMVKNWTEPQSHEQLEKYICTTTWVKKSMTPLGKLILEKSKYFDFKNAVYVPYINSRRLQKMAGMQQDCKLYDAIMEIRMTEPSFVEIQPSNRKAIKELVKSVRKLHNDVREKIGIGCS</sequence>
<dbReference type="Proteomes" id="UP001398420">
    <property type="component" value="Unassembled WGS sequence"/>
</dbReference>
<dbReference type="EMBL" id="JBCEWA010000005">
    <property type="protein sequence ID" value="MEL5988371.1"/>
    <property type="molecule type" value="Genomic_DNA"/>
</dbReference>
<keyword evidence="3" id="KW-1185">Reference proteome</keyword>
<evidence type="ECO:0000313" key="2">
    <source>
        <dbReference type="EMBL" id="MEL5988371.1"/>
    </source>
</evidence>
<reference evidence="2 3" key="1">
    <citation type="submission" date="2024-04" db="EMBL/GenBank/DDBJ databases">
        <authorList>
            <person name="Wu Y.S."/>
            <person name="Zhang L."/>
        </authorList>
    </citation>
    <scope>NUCLEOTIDE SEQUENCE [LARGE SCALE GENOMIC DNA]</scope>
    <source>
        <strain evidence="2 3">KG-01</strain>
    </source>
</reference>
<evidence type="ECO:0000313" key="3">
    <source>
        <dbReference type="Proteomes" id="UP001398420"/>
    </source>
</evidence>
<gene>
    <name evidence="2" type="ORF">AAF454_08120</name>
</gene>
<dbReference type="Pfam" id="PF03445">
    <property type="entry name" value="DUF294"/>
    <property type="match status" value="1"/>
</dbReference>
<comment type="caution">
    <text evidence="2">The sequence shown here is derived from an EMBL/GenBank/DDBJ whole genome shotgun (WGS) entry which is preliminary data.</text>
</comment>
<accession>A0ABU9LPK2</accession>
<organism evidence="2 3">
    <name type="scientific">Kurthia gibsonii</name>
    <dbReference type="NCBI Taxonomy" id="33946"/>
    <lineage>
        <taxon>Bacteria</taxon>
        <taxon>Bacillati</taxon>
        <taxon>Bacillota</taxon>
        <taxon>Bacilli</taxon>
        <taxon>Bacillales</taxon>
        <taxon>Caryophanaceae</taxon>
        <taxon>Kurthia</taxon>
    </lineage>
</organism>
<proteinExistence type="predicted"/>
<protein>
    <submittedName>
        <fullName evidence="2">DUF294 nucleotidyltransferase-like domain-containing protein</fullName>
    </submittedName>
</protein>
<dbReference type="InterPro" id="IPR005105">
    <property type="entry name" value="GlnD_Uridyltrans_N"/>
</dbReference>
<feature type="domain" description="Protein-PII uridylyltransferase N-terminal" evidence="1">
    <location>
        <begin position="23"/>
        <end position="129"/>
    </location>
</feature>
<dbReference type="RefSeq" id="WP_068451364.1">
    <property type="nucleotide sequence ID" value="NZ_CP147847.1"/>
</dbReference>
<name>A0ABU9LPK2_9BACL</name>
<evidence type="ECO:0000259" key="1">
    <source>
        <dbReference type="Pfam" id="PF03445"/>
    </source>
</evidence>